<feature type="compositionally biased region" description="Basic and acidic residues" evidence="3">
    <location>
        <begin position="74"/>
        <end position="87"/>
    </location>
</feature>
<dbReference type="InterPro" id="IPR033443">
    <property type="entry name" value="PROP1-like_PPR_dom"/>
</dbReference>
<comment type="caution">
    <text evidence="5">The sequence shown here is derived from an EMBL/GenBank/DDBJ whole genome shotgun (WGS) entry which is preliminary data.</text>
</comment>
<evidence type="ECO:0000256" key="2">
    <source>
        <dbReference type="PROSITE-ProRule" id="PRU00708"/>
    </source>
</evidence>
<feature type="repeat" description="PPR" evidence="2">
    <location>
        <begin position="370"/>
        <end position="404"/>
    </location>
</feature>
<evidence type="ECO:0000256" key="1">
    <source>
        <dbReference type="ARBA" id="ARBA00022737"/>
    </source>
</evidence>
<feature type="repeat" description="PPR" evidence="2">
    <location>
        <begin position="300"/>
        <end position="334"/>
    </location>
</feature>
<name>A0ABN9WC05_9DINO</name>
<dbReference type="PANTHER" id="PTHR47447">
    <property type="entry name" value="OS03G0856100 PROTEIN"/>
    <property type="match status" value="1"/>
</dbReference>
<evidence type="ECO:0000313" key="5">
    <source>
        <dbReference type="EMBL" id="CAK0883831.1"/>
    </source>
</evidence>
<evidence type="ECO:0000259" key="4">
    <source>
        <dbReference type="Pfam" id="PF17177"/>
    </source>
</evidence>
<feature type="repeat" description="PPR" evidence="2">
    <location>
        <begin position="335"/>
        <end position="369"/>
    </location>
</feature>
<dbReference type="Proteomes" id="UP001189429">
    <property type="component" value="Unassembled WGS sequence"/>
</dbReference>
<organism evidence="5 6">
    <name type="scientific">Prorocentrum cordatum</name>
    <dbReference type="NCBI Taxonomy" id="2364126"/>
    <lineage>
        <taxon>Eukaryota</taxon>
        <taxon>Sar</taxon>
        <taxon>Alveolata</taxon>
        <taxon>Dinophyceae</taxon>
        <taxon>Prorocentrales</taxon>
        <taxon>Prorocentraceae</taxon>
        <taxon>Prorocentrum</taxon>
    </lineage>
</organism>
<reference evidence="5" key="1">
    <citation type="submission" date="2023-10" db="EMBL/GenBank/DDBJ databases">
        <authorList>
            <person name="Chen Y."/>
            <person name="Shah S."/>
            <person name="Dougan E. K."/>
            <person name="Thang M."/>
            <person name="Chan C."/>
        </authorList>
    </citation>
    <scope>NUCLEOTIDE SEQUENCE [LARGE SCALE GENOMIC DNA]</scope>
</reference>
<dbReference type="Pfam" id="PF17177">
    <property type="entry name" value="PPR_long"/>
    <property type="match status" value="1"/>
</dbReference>
<keyword evidence="6" id="KW-1185">Reference proteome</keyword>
<feature type="region of interest" description="Disordered" evidence="3">
    <location>
        <begin position="74"/>
        <end position="100"/>
    </location>
</feature>
<feature type="compositionally biased region" description="Basic and acidic residues" evidence="3">
    <location>
        <begin position="440"/>
        <end position="449"/>
    </location>
</feature>
<sequence>MESFGDHVSCTLRSCYQPVFDVLRFVVPAFAIGESAFSVLTDQSVGTSQKEFLIMLLLVLFFVVGFANTKEWTSDARSTKTPEDGGAHRPKAAASKGGGTQEQKWQPLAKHLVQNSASHDLCAAAHAGRLRLEQVDSDIQAIDDAQKEGFVLDPSNFSEILAACARQCHAAMATKLFKYMLEEGVVCNQQMVKNGVASRFFRVVAESLDEKTMQDTGVELLETIRAHGLEPVHLVQNRLICAWRSKPPPRVLHMLMTLREQGVSLSSTVYRCIMAAHERTKPRLTLHLYDEMVNRGSKIDRVAFNAALCASSHLGRTDQAKELFETMLSHGLVPNSKTYGTMIRTYTAADRAQEAVDLFETMRAAGIEPNRYAFDDAIHGYVNVKRLGKAVSLYQEMLQIGMIPCGATGQYLSRVCQQQGWYKIADQILPDCAGGTASHVPRERARDLEPLSEPWDVQRPW</sequence>
<gene>
    <name evidence="5" type="ORF">PCOR1329_LOCUS65931</name>
</gene>
<evidence type="ECO:0000313" key="6">
    <source>
        <dbReference type="Proteomes" id="UP001189429"/>
    </source>
</evidence>
<dbReference type="EMBL" id="CAUYUJ010018469">
    <property type="protein sequence ID" value="CAK0883831.1"/>
    <property type="molecule type" value="Genomic_DNA"/>
</dbReference>
<proteinExistence type="predicted"/>
<protein>
    <recommendedName>
        <fullName evidence="4">PROP1-like PPR domain-containing protein</fullName>
    </recommendedName>
</protein>
<keyword evidence="1" id="KW-0677">Repeat</keyword>
<dbReference type="PANTHER" id="PTHR47447:SF17">
    <property type="entry name" value="OS12G0638900 PROTEIN"/>
    <property type="match status" value="1"/>
</dbReference>
<dbReference type="InterPro" id="IPR002885">
    <property type="entry name" value="PPR_rpt"/>
</dbReference>
<evidence type="ECO:0000256" key="3">
    <source>
        <dbReference type="SAM" id="MobiDB-lite"/>
    </source>
</evidence>
<dbReference type="InterPro" id="IPR011990">
    <property type="entry name" value="TPR-like_helical_dom_sf"/>
</dbReference>
<feature type="domain" description="PROP1-like PPR" evidence="4">
    <location>
        <begin position="285"/>
        <end position="420"/>
    </location>
</feature>
<dbReference type="PROSITE" id="PS51375">
    <property type="entry name" value="PPR"/>
    <property type="match status" value="3"/>
</dbReference>
<dbReference type="NCBIfam" id="TIGR00756">
    <property type="entry name" value="PPR"/>
    <property type="match status" value="2"/>
</dbReference>
<accession>A0ABN9WC05</accession>
<feature type="region of interest" description="Disordered" evidence="3">
    <location>
        <begin position="439"/>
        <end position="461"/>
    </location>
</feature>
<dbReference type="Gene3D" id="1.25.40.10">
    <property type="entry name" value="Tetratricopeptide repeat domain"/>
    <property type="match status" value="1"/>
</dbReference>